<comment type="caution">
    <text evidence="2">The sequence shown here is derived from an EMBL/GenBank/DDBJ whole genome shotgun (WGS) entry which is preliminary data.</text>
</comment>
<organism evidence="2 3">
    <name type="scientific">Pedobacter psychroterrae</name>
    <dbReference type="NCBI Taxonomy" id="2530453"/>
    <lineage>
        <taxon>Bacteria</taxon>
        <taxon>Pseudomonadati</taxon>
        <taxon>Bacteroidota</taxon>
        <taxon>Sphingobacteriia</taxon>
        <taxon>Sphingobacteriales</taxon>
        <taxon>Sphingobacteriaceae</taxon>
        <taxon>Pedobacter</taxon>
    </lineage>
</organism>
<dbReference type="PROSITE" id="PS51257">
    <property type="entry name" value="PROKAR_LIPOPROTEIN"/>
    <property type="match status" value="1"/>
</dbReference>
<protein>
    <recommendedName>
        <fullName evidence="1">F5/8 type C domain-containing protein</fullName>
    </recommendedName>
</protein>
<evidence type="ECO:0000259" key="1">
    <source>
        <dbReference type="PROSITE" id="PS50022"/>
    </source>
</evidence>
<name>A0A4R0NSG6_9SPHI</name>
<dbReference type="Pfam" id="PF16389">
    <property type="entry name" value="DUF4998"/>
    <property type="match status" value="1"/>
</dbReference>
<dbReference type="AlphaFoldDB" id="A0A4R0NSG6"/>
<dbReference type="SUPFAM" id="SSF49785">
    <property type="entry name" value="Galactose-binding domain-like"/>
    <property type="match status" value="1"/>
</dbReference>
<evidence type="ECO:0000313" key="2">
    <source>
        <dbReference type="EMBL" id="TCD03866.1"/>
    </source>
</evidence>
<dbReference type="Pfam" id="PF00754">
    <property type="entry name" value="F5_F8_type_C"/>
    <property type="match status" value="1"/>
</dbReference>
<dbReference type="PROSITE" id="PS50022">
    <property type="entry name" value="FA58C_3"/>
    <property type="match status" value="1"/>
</dbReference>
<dbReference type="InterPro" id="IPR008979">
    <property type="entry name" value="Galactose-bd-like_sf"/>
</dbReference>
<sequence length="376" mass="41620">MKKIIYFSLVVSSVICLISACRKMEAPYKEYVVPAGLVYPGKAIAIAQSGRSRIQLVWPKGVDKSVVKAKVYWNSFADSIIVDVTSIPGDTVKVMVNDLDEKNYTFVVRTFDAQGNMSVPVEINGGSYGARYQSQLLTRPVNSTLINAAGKLTINWGGADVANGAYASEVKYTAVSGVVKTQIFPVIVKTTEVKTTEITDMLANTNYQFRTIFRPDSLSIDRFYTEYTNGGLFSIDKRDWKVVSFSSQHPGGANAAANMIDGTDHTRWHSCAGCSSYPHWIIIDMSAPRILTQFGVWRTDFDSPGGDKRGPDKFELLTSTDNITWESQGIFNFDRNLNGEQRYSLTNSPKVRYFKFVGTTGPENNMVLGEISAYGL</sequence>
<feature type="domain" description="F5/8 type C" evidence="1">
    <location>
        <begin position="225"/>
        <end position="376"/>
    </location>
</feature>
<proteinExistence type="predicted"/>
<reference evidence="2 3" key="1">
    <citation type="submission" date="2019-02" db="EMBL/GenBank/DDBJ databases">
        <title>Pedobacter sp. RP-1-14 sp. nov., isolated from Arctic soil.</title>
        <authorList>
            <person name="Dahal R.H."/>
        </authorList>
    </citation>
    <scope>NUCLEOTIDE SEQUENCE [LARGE SCALE GENOMIC DNA]</scope>
    <source>
        <strain evidence="2 3">RP-1-14</strain>
    </source>
</reference>
<accession>A0A4R0NSG6</accession>
<dbReference type="EMBL" id="SJSL01000001">
    <property type="protein sequence ID" value="TCD03866.1"/>
    <property type="molecule type" value="Genomic_DNA"/>
</dbReference>
<dbReference type="Proteomes" id="UP000293347">
    <property type="component" value="Unassembled WGS sequence"/>
</dbReference>
<gene>
    <name evidence="2" type="ORF">EZ437_07935</name>
</gene>
<dbReference type="InterPro" id="IPR000421">
    <property type="entry name" value="FA58C"/>
</dbReference>
<evidence type="ECO:0000313" key="3">
    <source>
        <dbReference type="Proteomes" id="UP000293347"/>
    </source>
</evidence>
<dbReference type="RefSeq" id="WP_131594884.1">
    <property type="nucleotide sequence ID" value="NZ_SJSL01000001.1"/>
</dbReference>
<dbReference type="OrthoDB" id="1043438at2"/>
<dbReference type="Gene3D" id="2.60.120.260">
    <property type="entry name" value="Galactose-binding domain-like"/>
    <property type="match status" value="1"/>
</dbReference>
<keyword evidence="3" id="KW-1185">Reference proteome</keyword>